<dbReference type="PROSITE" id="PS50885">
    <property type="entry name" value="HAMP"/>
    <property type="match status" value="1"/>
</dbReference>
<dbReference type="EC" id="2.7.13.3" evidence="3"/>
<dbReference type="SUPFAM" id="SSF55874">
    <property type="entry name" value="ATPase domain of HSP90 chaperone/DNA topoisomerase II/histidine kinase"/>
    <property type="match status" value="1"/>
</dbReference>
<dbReference type="InterPro" id="IPR005467">
    <property type="entry name" value="His_kinase_dom"/>
</dbReference>
<gene>
    <name evidence="13" type="ORF">DIZ79_15145</name>
</gene>
<keyword evidence="7" id="KW-0547">Nucleotide-binding</keyword>
<comment type="catalytic activity">
    <reaction evidence="1">
        <text>ATP + protein L-histidine = ADP + protein N-phospho-L-histidine.</text>
        <dbReference type="EC" id="2.7.13.3"/>
    </reaction>
</comment>
<dbReference type="SMART" id="SM00387">
    <property type="entry name" value="HATPase_c"/>
    <property type="match status" value="1"/>
</dbReference>
<dbReference type="InterPro" id="IPR050980">
    <property type="entry name" value="2C_sensor_his_kinase"/>
</dbReference>
<dbReference type="SMART" id="SM00388">
    <property type="entry name" value="HisKA"/>
    <property type="match status" value="1"/>
</dbReference>
<evidence type="ECO:0000313" key="14">
    <source>
        <dbReference type="Proteomes" id="UP000255508"/>
    </source>
</evidence>
<dbReference type="GO" id="GO:0005524">
    <property type="term" value="F:ATP binding"/>
    <property type="evidence" value="ECO:0007669"/>
    <property type="project" value="UniProtKB-KW"/>
</dbReference>
<keyword evidence="10" id="KW-0472">Membrane</keyword>
<dbReference type="SMART" id="SM00304">
    <property type="entry name" value="HAMP"/>
    <property type="match status" value="1"/>
</dbReference>
<organism evidence="13 14">
    <name type="scientific">endosymbiont of Lamellibrachia luymesi</name>
    <dbReference type="NCBI Taxonomy" id="2200907"/>
    <lineage>
        <taxon>Bacteria</taxon>
        <taxon>Pseudomonadati</taxon>
        <taxon>Pseudomonadota</taxon>
        <taxon>Gammaproteobacteria</taxon>
        <taxon>sulfur-oxidizing symbionts</taxon>
    </lineage>
</organism>
<reference evidence="13 14" key="1">
    <citation type="journal article" date="2018" name="ISME J.">
        <title>Endosymbiont genomes yield clues of tubeworm success.</title>
        <authorList>
            <person name="Li Y."/>
            <person name="Liles M.R."/>
            <person name="Halanych K.M."/>
        </authorList>
    </citation>
    <scope>NUCLEOTIDE SEQUENCE [LARGE SCALE GENOMIC DNA]</scope>
    <source>
        <strain evidence="13">A1422</strain>
    </source>
</reference>
<evidence type="ECO:0000259" key="12">
    <source>
        <dbReference type="PROSITE" id="PS50885"/>
    </source>
</evidence>
<dbReference type="InterPro" id="IPR004358">
    <property type="entry name" value="Sig_transdc_His_kin-like_C"/>
</dbReference>
<dbReference type="Gene3D" id="3.30.565.10">
    <property type="entry name" value="Histidine kinase-like ATPase, C-terminal domain"/>
    <property type="match status" value="1"/>
</dbReference>
<evidence type="ECO:0000256" key="4">
    <source>
        <dbReference type="ARBA" id="ARBA00022475"/>
    </source>
</evidence>
<dbReference type="Gene3D" id="1.10.287.130">
    <property type="match status" value="1"/>
</dbReference>
<dbReference type="GO" id="GO:0005886">
    <property type="term" value="C:plasma membrane"/>
    <property type="evidence" value="ECO:0007669"/>
    <property type="project" value="UniProtKB-SubCell"/>
</dbReference>
<keyword evidence="6" id="KW-0808">Transferase</keyword>
<keyword evidence="9" id="KW-0067">ATP-binding</keyword>
<dbReference type="InterPro" id="IPR003594">
    <property type="entry name" value="HATPase_dom"/>
</dbReference>
<feature type="domain" description="Histidine kinase" evidence="11">
    <location>
        <begin position="253"/>
        <end position="460"/>
    </location>
</feature>
<dbReference type="PRINTS" id="PR00344">
    <property type="entry name" value="BCTRLSENSOR"/>
</dbReference>
<dbReference type="Pfam" id="PF00672">
    <property type="entry name" value="HAMP"/>
    <property type="match status" value="1"/>
</dbReference>
<dbReference type="Pfam" id="PF00512">
    <property type="entry name" value="HisKA"/>
    <property type="match status" value="1"/>
</dbReference>
<evidence type="ECO:0000259" key="11">
    <source>
        <dbReference type="PROSITE" id="PS50109"/>
    </source>
</evidence>
<dbReference type="AlphaFoldDB" id="A0A370DSE3"/>
<dbReference type="Gene3D" id="6.10.340.10">
    <property type="match status" value="1"/>
</dbReference>
<protein>
    <recommendedName>
        <fullName evidence="3">histidine kinase</fullName>
        <ecNumber evidence="3">2.7.13.3</ecNumber>
    </recommendedName>
</protein>
<dbReference type="InterPro" id="IPR036890">
    <property type="entry name" value="HATPase_C_sf"/>
</dbReference>
<evidence type="ECO:0000256" key="6">
    <source>
        <dbReference type="ARBA" id="ARBA00022679"/>
    </source>
</evidence>
<dbReference type="InterPro" id="IPR003661">
    <property type="entry name" value="HisK_dim/P_dom"/>
</dbReference>
<keyword evidence="4" id="KW-1003">Cell membrane</keyword>
<dbReference type="PROSITE" id="PS50109">
    <property type="entry name" value="HIS_KIN"/>
    <property type="match status" value="1"/>
</dbReference>
<evidence type="ECO:0000256" key="7">
    <source>
        <dbReference type="ARBA" id="ARBA00022741"/>
    </source>
</evidence>
<dbReference type="GO" id="GO:0000155">
    <property type="term" value="F:phosphorelay sensor kinase activity"/>
    <property type="evidence" value="ECO:0007669"/>
    <property type="project" value="InterPro"/>
</dbReference>
<feature type="transmembrane region" description="Helical" evidence="10">
    <location>
        <begin position="160"/>
        <end position="179"/>
    </location>
</feature>
<comment type="subcellular location">
    <subcellularLocation>
        <location evidence="2">Cell membrane</location>
        <topology evidence="2">Multi-pass membrane protein</topology>
    </subcellularLocation>
</comment>
<keyword evidence="8" id="KW-0418">Kinase</keyword>
<dbReference type="PANTHER" id="PTHR44936">
    <property type="entry name" value="SENSOR PROTEIN CREC"/>
    <property type="match status" value="1"/>
</dbReference>
<dbReference type="InterPro" id="IPR036097">
    <property type="entry name" value="HisK_dim/P_sf"/>
</dbReference>
<dbReference type="SUPFAM" id="SSF158472">
    <property type="entry name" value="HAMP domain-like"/>
    <property type="match status" value="1"/>
</dbReference>
<dbReference type="EMBL" id="QFXD01000262">
    <property type="protein sequence ID" value="RDH88000.1"/>
    <property type="molecule type" value="Genomic_DNA"/>
</dbReference>
<evidence type="ECO:0000256" key="1">
    <source>
        <dbReference type="ARBA" id="ARBA00000085"/>
    </source>
</evidence>
<feature type="domain" description="HAMP" evidence="12">
    <location>
        <begin position="184"/>
        <end position="236"/>
    </location>
</feature>
<comment type="caution">
    <text evidence="13">The sequence shown here is derived from an EMBL/GenBank/DDBJ whole genome shotgun (WGS) entry which is preliminary data.</text>
</comment>
<dbReference type="CDD" id="cd06225">
    <property type="entry name" value="HAMP"/>
    <property type="match status" value="1"/>
</dbReference>
<evidence type="ECO:0000256" key="10">
    <source>
        <dbReference type="SAM" id="Phobius"/>
    </source>
</evidence>
<evidence type="ECO:0000256" key="9">
    <source>
        <dbReference type="ARBA" id="ARBA00022840"/>
    </source>
</evidence>
<dbReference type="CDD" id="cd00082">
    <property type="entry name" value="HisKA"/>
    <property type="match status" value="1"/>
</dbReference>
<name>A0A370DSE3_9GAMM</name>
<sequence>MFSDGIYKRLFIPYVVTLLFSAGMAWWMGSQLFSETLEKRLHEQLLHAAETLARRDFPHTSGIVEQLSHLIRADLSLIGTDGMIDFTTFQGERGDLQTIITGLLADHPNLLNSEYRHRVDLRRADYLLVMRPIETRGNRNISYVAALSNLSDIRATSHRMAWWLGLGVISGLLLVAWVGHRTSRSITLPIGELAEMAEKIAAGQRQTSVTIHRRDEIGHLAAALNTMAGRLQEYEKTVAEQSRMATLGEMTARIAHEIRNPLTAIKMQLQLLKETSGKEDLGVLQTLLDEVGRLELIVSGTLQHRLPAKPTKTTIDVNLLIEEIIHLTRLQFEHQHIQLEMAPDRSLPPLSADRDMLRQILLNLLLNAKDELPDGGKIFLSTGLETGSHSLWIAVDDSGPGIPPERQVTLFDQPSSDKPGGFGLGLRLCRELAELHGGQIRVEKSKLGGARFFLSLPLQDTTA</sequence>
<evidence type="ECO:0000256" key="8">
    <source>
        <dbReference type="ARBA" id="ARBA00022777"/>
    </source>
</evidence>
<feature type="transmembrane region" description="Helical" evidence="10">
    <location>
        <begin position="12"/>
        <end position="33"/>
    </location>
</feature>
<proteinExistence type="predicted"/>
<evidence type="ECO:0000256" key="5">
    <source>
        <dbReference type="ARBA" id="ARBA00022553"/>
    </source>
</evidence>
<dbReference type="InterPro" id="IPR003660">
    <property type="entry name" value="HAMP_dom"/>
</dbReference>
<dbReference type="Proteomes" id="UP000255508">
    <property type="component" value="Unassembled WGS sequence"/>
</dbReference>
<accession>A0A370DSE3</accession>
<evidence type="ECO:0000313" key="13">
    <source>
        <dbReference type="EMBL" id="RDH88000.1"/>
    </source>
</evidence>
<evidence type="ECO:0000256" key="2">
    <source>
        <dbReference type="ARBA" id="ARBA00004651"/>
    </source>
</evidence>
<evidence type="ECO:0000256" key="3">
    <source>
        <dbReference type="ARBA" id="ARBA00012438"/>
    </source>
</evidence>
<keyword evidence="5" id="KW-0597">Phosphoprotein</keyword>
<keyword evidence="10" id="KW-1133">Transmembrane helix</keyword>
<keyword evidence="10" id="KW-0812">Transmembrane</keyword>
<dbReference type="PANTHER" id="PTHR44936:SF10">
    <property type="entry name" value="SENSOR PROTEIN RSTB"/>
    <property type="match status" value="1"/>
</dbReference>
<dbReference type="Pfam" id="PF02518">
    <property type="entry name" value="HATPase_c"/>
    <property type="match status" value="1"/>
</dbReference>
<dbReference type="SUPFAM" id="SSF47384">
    <property type="entry name" value="Homodimeric domain of signal transducing histidine kinase"/>
    <property type="match status" value="1"/>
</dbReference>